<dbReference type="InterPro" id="IPR029058">
    <property type="entry name" value="AB_hydrolase_fold"/>
</dbReference>
<feature type="compositionally biased region" description="Low complexity" evidence="1">
    <location>
        <begin position="45"/>
        <end position="61"/>
    </location>
</feature>
<evidence type="ECO:0000313" key="3">
    <source>
        <dbReference type="Proteomes" id="UP000827549"/>
    </source>
</evidence>
<proteinExistence type="predicted"/>
<organism evidence="2 3">
    <name type="scientific">Vanrija pseudolonga</name>
    <dbReference type="NCBI Taxonomy" id="143232"/>
    <lineage>
        <taxon>Eukaryota</taxon>
        <taxon>Fungi</taxon>
        <taxon>Dikarya</taxon>
        <taxon>Basidiomycota</taxon>
        <taxon>Agaricomycotina</taxon>
        <taxon>Tremellomycetes</taxon>
        <taxon>Trichosporonales</taxon>
        <taxon>Trichosporonaceae</taxon>
        <taxon>Vanrija</taxon>
    </lineage>
</organism>
<feature type="compositionally biased region" description="Basic residues" evidence="1">
    <location>
        <begin position="100"/>
        <end position="109"/>
    </location>
</feature>
<accession>A0AAF1BTI7</accession>
<gene>
    <name evidence="2" type="ORF">LOC62_06G008355</name>
</gene>
<protein>
    <recommendedName>
        <fullName evidence="4">DUF676 domain-containing protein</fullName>
    </recommendedName>
</protein>
<sequence length="519" mass="55153">MPAPTAPPAAKPSPPTPPEGLPASLSSSPKPTPPQPLVTEPAEGAVAYASPTTATSSAAAAAASGVNKASAAAADEVGAEADVAPPDACFMLDVVNTHAHRRKEKRRKTWPPSPAGGKPAVPAITPLSAGKPGTATPESEYEYVPVLAQTESELAQKAEARALLPGSFRLAPIKLVFQDLGTFGRNAALLRVVESPQLPYKWPKVGWSSTLGSWAMVGASVPLTLLAAAGAVACLPAIAGLYAFAWTAEKVQGAPVRQSKRLDDGQDVPGHEREKWFFVNGIATPPNQAQISVDFLHTLTGRPVTALLNRTLGVWFDLWECLLQRDLHQATADIRDGYRPLVEAIKDPKYDRIVLIGHSQGGIIVSAWADQLLADFGETELSKVEVYTFASAANHFSRAGRSMEGLEEDTSGPWAHVEHFANWQDFVAQFGVLSHLPPGATAALGAQGFRQEGEPRTMYGQFAGRIFVRPNSGHNLLMHYLYPGDSILDVPIVKDNSNFAKYVGGGNLLPPKKAQSVPS</sequence>
<dbReference type="PANTHER" id="PTHR42044:SF2">
    <property type="entry name" value="DUF676 DOMAIN-CONTAINING PROTEIN"/>
    <property type="match status" value="1"/>
</dbReference>
<dbReference type="RefSeq" id="XP_062630864.1">
    <property type="nucleotide sequence ID" value="XM_062774880.1"/>
</dbReference>
<dbReference type="SUPFAM" id="SSF53474">
    <property type="entry name" value="alpha/beta-Hydrolases"/>
    <property type="match status" value="1"/>
</dbReference>
<keyword evidence="3" id="KW-1185">Reference proteome</keyword>
<name>A0AAF1BTI7_9TREE</name>
<dbReference type="AlphaFoldDB" id="A0AAF1BTI7"/>
<evidence type="ECO:0008006" key="4">
    <source>
        <dbReference type="Google" id="ProtNLM"/>
    </source>
</evidence>
<dbReference type="PANTHER" id="PTHR42044">
    <property type="entry name" value="DUF676 DOMAIN-CONTAINING PROTEIN-RELATED"/>
    <property type="match status" value="1"/>
</dbReference>
<dbReference type="GeneID" id="87811521"/>
<feature type="region of interest" description="Disordered" evidence="1">
    <location>
        <begin position="100"/>
        <end position="135"/>
    </location>
</feature>
<reference evidence="2" key="1">
    <citation type="submission" date="2023-10" db="EMBL/GenBank/DDBJ databases">
        <authorList>
            <person name="Noh H."/>
        </authorList>
    </citation>
    <scope>NUCLEOTIDE SEQUENCE</scope>
    <source>
        <strain evidence="2">DUCC4014</strain>
    </source>
</reference>
<dbReference type="Proteomes" id="UP000827549">
    <property type="component" value="Chromosome 6"/>
</dbReference>
<evidence type="ECO:0000313" key="2">
    <source>
        <dbReference type="EMBL" id="WOO84838.1"/>
    </source>
</evidence>
<feature type="region of interest" description="Disordered" evidence="1">
    <location>
        <begin position="1"/>
        <end position="61"/>
    </location>
</feature>
<dbReference type="EMBL" id="CP086719">
    <property type="protein sequence ID" value="WOO84838.1"/>
    <property type="molecule type" value="Genomic_DNA"/>
</dbReference>
<dbReference type="Gene3D" id="3.40.50.1820">
    <property type="entry name" value="alpha/beta hydrolase"/>
    <property type="match status" value="1"/>
</dbReference>
<evidence type="ECO:0000256" key="1">
    <source>
        <dbReference type="SAM" id="MobiDB-lite"/>
    </source>
</evidence>
<feature type="compositionally biased region" description="Pro residues" evidence="1">
    <location>
        <begin position="1"/>
        <end position="20"/>
    </location>
</feature>